<dbReference type="OrthoDB" id="1862401at2759"/>
<comment type="similarity">
    <text evidence="1">Belongs to the plant acyltransferase family.</text>
</comment>
<evidence type="ECO:0000256" key="2">
    <source>
        <dbReference type="SAM" id="MobiDB-lite"/>
    </source>
</evidence>
<dbReference type="GO" id="GO:0016747">
    <property type="term" value="F:acyltransferase activity, transferring groups other than amino-acyl groups"/>
    <property type="evidence" value="ECO:0007669"/>
    <property type="project" value="TreeGrafter"/>
</dbReference>
<feature type="region of interest" description="Disordered" evidence="2">
    <location>
        <begin position="190"/>
        <end position="220"/>
    </location>
</feature>
<comment type="caution">
    <text evidence="3">The sequence shown here is derived from an EMBL/GenBank/DDBJ whole genome shotgun (WGS) entry which is preliminary data.</text>
</comment>
<name>A0A9Q0FJZ1_9ROSI</name>
<evidence type="ECO:0000313" key="3">
    <source>
        <dbReference type="EMBL" id="KAJ4832855.1"/>
    </source>
</evidence>
<dbReference type="Pfam" id="PF02458">
    <property type="entry name" value="Transferase"/>
    <property type="match status" value="1"/>
</dbReference>
<dbReference type="Gene3D" id="3.30.559.10">
    <property type="entry name" value="Chloramphenicol acetyltransferase-like domain"/>
    <property type="match status" value="2"/>
</dbReference>
<sequence>MVSTILKNTPVSGHRLSSVVPGEVTGEAKDRELTNLDLALKLHYVRGVYFFRSEAVQGLTINDLKEPMFPWLALYPTTSGRIRRSQATGRPFIKCNDGGVRIVEAECDQTLEEWLAANDHQYSLDSFLVHHQVLGPDLGFSPLVFIQLTWFKCGGICIGLSWSHVLGDPFSASAFMNSWGQIMEGHVPSTPLQVPNHKVPKNPPSQTPRKPSSPKQVEPVGDHWVTANNCKMETLSIHFTAKQLDNIVSDDCGGLDRVANISQFHLLSAIIWKSLSKVRGDSGPRTVTICARNSPPSEHEDPRNDVVFSVVRADFSVAKCGVYELAELIAEKQEEEDGLIEEMMMGDQDGKLEDYIVYGANLTFVNLEGANVYGLELKGHKPAQASYTIEGVGDEGAVLVLPGPESGSKSSDAGRTVTLILPENQLTKLTNELREKIGVSVN</sequence>
<proteinExistence type="inferred from homology"/>
<dbReference type="EMBL" id="JAKUCV010005064">
    <property type="protein sequence ID" value="KAJ4832855.1"/>
    <property type="molecule type" value="Genomic_DNA"/>
</dbReference>
<dbReference type="AlphaFoldDB" id="A0A9Q0FJZ1"/>
<dbReference type="InterPro" id="IPR023213">
    <property type="entry name" value="CAT-like_dom_sf"/>
</dbReference>
<dbReference type="Proteomes" id="UP001141552">
    <property type="component" value="Unassembled WGS sequence"/>
</dbReference>
<protein>
    <submittedName>
        <fullName evidence="3">Uncharacterized protein</fullName>
    </submittedName>
</protein>
<dbReference type="PANTHER" id="PTHR31642:SF259">
    <property type="entry name" value="PROTEIN ECERIFERUM 2"/>
    <property type="match status" value="1"/>
</dbReference>
<dbReference type="PANTHER" id="PTHR31642">
    <property type="entry name" value="TRICHOTHECENE 3-O-ACETYLTRANSFERASE"/>
    <property type="match status" value="1"/>
</dbReference>
<accession>A0A9Q0FJZ1</accession>
<reference evidence="3" key="2">
    <citation type="journal article" date="2023" name="Plants (Basel)">
        <title>Annotation of the Turnera subulata (Passifloraceae) Draft Genome Reveals the S-Locus Evolved after the Divergence of Turneroideae from Passifloroideae in a Stepwise Manner.</title>
        <authorList>
            <person name="Henning P.M."/>
            <person name="Roalson E.H."/>
            <person name="Mir W."/>
            <person name="McCubbin A.G."/>
            <person name="Shore J.S."/>
        </authorList>
    </citation>
    <scope>NUCLEOTIDE SEQUENCE</scope>
    <source>
        <strain evidence="3">F60SS</strain>
    </source>
</reference>
<evidence type="ECO:0000256" key="1">
    <source>
        <dbReference type="ARBA" id="ARBA00009861"/>
    </source>
</evidence>
<dbReference type="InterPro" id="IPR050317">
    <property type="entry name" value="Plant_Fungal_Acyltransferase"/>
</dbReference>
<reference evidence="3" key="1">
    <citation type="submission" date="2022-02" db="EMBL/GenBank/DDBJ databases">
        <authorList>
            <person name="Henning P.M."/>
            <person name="McCubbin A.G."/>
            <person name="Shore J.S."/>
        </authorList>
    </citation>
    <scope>NUCLEOTIDE SEQUENCE</scope>
    <source>
        <strain evidence="3">F60SS</strain>
        <tissue evidence="3">Leaves</tissue>
    </source>
</reference>
<keyword evidence="4" id="KW-1185">Reference proteome</keyword>
<evidence type="ECO:0000313" key="4">
    <source>
        <dbReference type="Proteomes" id="UP001141552"/>
    </source>
</evidence>
<gene>
    <name evidence="3" type="ORF">Tsubulata_001944</name>
</gene>
<organism evidence="3 4">
    <name type="scientific">Turnera subulata</name>
    <dbReference type="NCBI Taxonomy" id="218843"/>
    <lineage>
        <taxon>Eukaryota</taxon>
        <taxon>Viridiplantae</taxon>
        <taxon>Streptophyta</taxon>
        <taxon>Embryophyta</taxon>
        <taxon>Tracheophyta</taxon>
        <taxon>Spermatophyta</taxon>
        <taxon>Magnoliopsida</taxon>
        <taxon>eudicotyledons</taxon>
        <taxon>Gunneridae</taxon>
        <taxon>Pentapetalae</taxon>
        <taxon>rosids</taxon>
        <taxon>fabids</taxon>
        <taxon>Malpighiales</taxon>
        <taxon>Passifloraceae</taxon>
        <taxon>Turnera</taxon>
    </lineage>
</organism>